<proteinExistence type="predicted"/>
<keyword evidence="5" id="KW-0804">Transcription</keyword>
<comment type="subcellular location">
    <subcellularLocation>
        <location evidence="1">Nucleus</location>
    </subcellularLocation>
</comment>
<keyword evidence="6" id="KW-0539">Nucleus</keyword>
<dbReference type="AlphaFoldDB" id="A0A835NVZ8"/>
<gene>
    <name evidence="9" type="ORF">IHE44_0012018</name>
    <name evidence="8" type="ORF">IHE44_009209</name>
</gene>
<dbReference type="GO" id="GO:0032332">
    <property type="term" value="P:positive regulation of chondrocyte differentiation"/>
    <property type="evidence" value="ECO:0007669"/>
    <property type="project" value="TreeGrafter"/>
</dbReference>
<keyword evidence="10" id="KW-1185">Reference proteome</keyword>
<dbReference type="GO" id="GO:0000981">
    <property type="term" value="F:DNA-binding transcription factor activity, RNA polymerase II-specific"/>
    <property type="evidence" value="ECO:0007669"/>
    <property type="project" value="TreeGrafter"/>
</dbReference>
<dbReference type="EMBL" id="JADDUC010000037">
    <property type="protein sequence ID" value="KAG0122273.1"/>
    <property type="molecule type" value="Genomic_DNA"/>
</dbReference>
<dbReference type="GO" id="GO:0000978">
    <property type="term" value="F:RNA polymerase II cis-regulatory region sequence-specific DNA binding"/>
    <property type="evidence" value="ECO:0007669"/>
    <property type="project" value="TreeGrafter"/>
</dbReference>
<evidence type="ECO:0000256" key="5">
    <source>
        <dbReference type="ARBA" id="ARBA00023163"/>
    </source>
</evidence>
<comment type="caution">
    <text evidence="8">The sequence shown here is derived from an EMBL/GenBank/DDBJ whole genome shotgun (WGS) entry which is preliminary data.</text>
</comment>
<feature type="region of interest" description="Disordered" evidence="7">
    <location>
        <begin position="162"/>
        <end position="201"/>
    </location>
</feature>
<organism evidence="8">
    <name type="scientific">Lamprotornis superbus</name>
    <dbReference type="NCBI Taxonomy" id="245042"/>
    <lineage>
        <taxon>Eukaryota</taxon>
        <taxon>Metazoa</taxon>
        <taxon>Chordata</taxon>
        <taxon>Craniata</taxon>
        <taxon>Vertebrata</taxon>
        <taxon>Euteleostomi</taxon>
        <taxon>Archelosauria</taxon>
        <taxon>Archosauria</taxon>
        <taxon>Dinosauria</taxon>
        <taxon>Saurischia</taxon>
        <taxon>Theropoda</taxon>
        <taxon>Coelurosauria</taxon>
        <taxon>Aves</taxon>
        <taxon>Neognathae</taxon>
        <taxon>Neoaves</taxon>
        <taxon>Telluraves</taxon>
        <taxon>Australaves</taxon>
        <taxon>Passeriformes</taxon>
        <taxon>Sturnidae</taxon>
        <taxon>Lamprotornis</taxon>
    </lineage>
</organism>
<name>A0A835NVZ8_9PASS</name>
<dbReference type="GO" id="GO:0005634">
    <property type="term" value="C:nucleus"/>
    <property type="evidence" value="ECO:0007669"/>
    <property type="project" value="UniProtKB-SubCell"/>
</dbReference>
<dbReference type="GO" id="GO:0045165">
    <property type="term" value="P:cell fate commitment"/>
    <property type="evidence" value="ECO:0007669"/>
    <property type="project" value="TreeGrafter"/>
</dbReference>
<dbReference type="OrthoDB" id="6247875at2759"/>
<dbReference type="PANTHER" id="PTHR45789">
    <property type="entry name" value="FI18025P1"/>
    <property type="match status" value="1"/>
</dbReference>
<feature type="compositionally biased region" description="Polar residues" evidence="7">
    <location>
        <begin position="184"/>
        <end position="193"/>
    </location>
</feature>
<keyword evidence="3" id="KW-0805">Transcription regulation</keyword>
<dbReference type="InterPro" id="IPR051356">
    <property type="entry name" value="SOX/SOX-like_TF"/>
</dbReference>
<evidence type="ECO:0000313" key="8">
    <source>
        <dbReference type="EMBL" id="KAG0122273.1"/>
    </source>
</evidence>
<protein>
    <submittedName>
        <fullName evidence="8">Transcription factor SOX-5</fullName>
    </submittedName>
</protein>
<keyword evidence="4" id="KW-0238">DNA-binding</keyword>
<reference evidence="9" key="3">
    <citation type="submission" date="2022-01" db="EMBL/GenBank/DDBJ databases">
        <authorList>
            <person name="Rubenstein D.R."/>
        </authorList>
    </citation>
    <scope>NUCLEOTIDE SEQUENCE</scope>
    <source>
        <strain evidence="9">SS15</strain>
        <tissue evidence="9">Liver</tissue>
    </source>
</reference>
<reference evidence="9 10" key="2">
    <citation type="journal article" date="2021" name="J. Hered.">
        <title>Feather Gene Expression Elucidates the Developmental Basis of Plumage Iridescence in African Starlings.</title>
        <authorList>
            <person name="Rubenstein D.R."/>
            <person name="Corvelo A."/>
            <person name="MacManes M.D."/>
            <person name="Maia R."/>
            <person name="Narzisi G."/>
            <person name="Rousaki A."/>
            <person name="Vandenabeele P."/>
            <person name="Shawkey M.D."/>
            <person name="Solomon J."/>
        </authorList>
    </citation>
    <scope>NUCLEOTIDE SEQUENCE [LARGE SCALE GENOMIC DNA]</scope>
    <source>
        <strain evidence="9">SS15</strain>
    </source>
</reference>
<accession>A0A835NVZ8</accession>
<evidence type="ECO:0000256" key="2">
    <source>
        <dbReference type="ARBA" id="ARBA00022782"/>
    </source>
</evidence>
<evidence type="ECO:0000313" key="9">
    <source>
        <dbReference type="EMBL" id="KAI1238924.1"/>
    </source>
</evidence>
<dbReference type="PANTHER" id="PTHR45789:SF3">
    <property type="entry name" value="TRANSCRIPTION FACTOR SOX-5"/>
    <property type="match status" value="1"/>
</dbReference>
<keyword evidence="2" id="KW-0221">Differentiation</keyword>
<evidence type="ECO:0000256" key="1">
    <source>
        <dbReference type="ARBA" id="ARBA00004123"/>
    </source>
</evidence>
<evidence type="ECO:0000256" key="3">
    <source>
        <dbReference type="ARBA" id="ARBA00023015"/>
    </source>
</evidence>
<reference evidence="8" key="1">
    <citation type="submission" date="2020-10" db="EMBL/GenBank/DDBJ databases">
        <title>Feather gene expression reveals the developmental basis of iridescence in African starlings.</title>
        <authorList>
            <person name="Rubenstein D.R."/>
        </authorList>
    </citation>
    <scope>NUCLEOTIDE SEQUENCE</scope>
    <source>
        <strain evidence="8">SS15</strain>
        <tissue evidence="8">Liver</tissue>
    </source>
</reference>
<dbReference type="EMBL" id="JADDUC020000005">
    <property type="protein sequence ID" value="KAI1238924.1"/>
    <property type="molecule type" value="Genomic_DNA"/>
</dbReference>
<evidence type="ECO:0000256" key="4">
    <source>
        <dbReference type="ARBA" id="ARBA00023125"/>
    </source>
</evidence>
<evidence type="ECO:0000256" key="7">
    <source>
        <dbReference type="SAM" id="MobiDB-lite"/>
    </source>
</evidence>
<evidence type="ECO:0000256" key="6">
    <source>
        <dbReference type="ARBA" id="ARBA00023242"/>
    </source>
</evidence>
<dbReference type="Proteomes" id="UP000618051">
    <property type="component" value="Unassembled WGS sequence"/>
</dbReference>
<evidence type="ECO:0000313" key="10">
    <source>
        <dbReference type="Proteomes" id="UP000618051"/>
    </source>
</evidence>
<sequence length="463" mass="51989">MTQLTAAKNHSVLNMPNRMDMLHLTAAPHMVREAAGLLKSFNCGVESKNEMPLVSTGLCYAIRGHTLIFMNNIALWSIMHADDYSLKAKLTIACIGRHSIFMESLANAKLDGMSSKRPASPYGEADGEVAMVTSRQKVGEEESDGLPAFHLPLHEVDGNKVMSSFAPHNSSTSPLKAEEGGRQSGESLSSTALGTPERRKGSLADVVDTLKQRKMEELIKNEPEGAVQAEGMQVFPALFVASKFQLWLIGIISGEQSQSLDWKMKFSFFSPKISACIFTAAFLEHCGQFELTKVQKLEENGKWDMKQKEAREVSWLGRKLDLHKSIERHQKMAETLCLSVLLIYRNEIEISLKSLSLTQVCERKDQSNHLAFPCTINVIGLLYVNLWRVLVENLISEISVAFPLNVWLGFWKRKRQTKYVFKRLCNAFPLKDKQGYFAAEYFQVLFVHSCCCGRMLQASEVLI</sequence>